<evidence type="ECO:0008006" key="3">
    <source>
        <dbReference type="Google" id="ProtNLM"/>
    </source>
</evidence>
<comment type="caution">
    <text evidence="1">The sequence shown here is derived from an EMBL/GenBank/DDBJ whole genome shotgun (WGS) entry which is preliminary data.</text>
</comment>
<sequence>MDQEAVHTAMEESLVLRQGTDTKHGGEACHKFSMDFLGELGFPKDVFPLKDLEECGRIHETGFVWMKRKTSSEHYFKGTGTRVSYAPEVTAYVEKNKMKRIVGIKCRQMMLWLPITEMSIEDSDAKRIYVKTSLGIGRSFPFSAFQNDDEF</sequence>
<proteinExistence type="predicted"/>
<dbReference type="PANTHER" id="PTHR31676">
    <property type="entry name" value="T31J12.3 PROTEIN-RELATED"/>
    <property type="match status" value="1"/>
</dbReference>
<dbReference type="OMA" id="CGRIHET"/>
<reference evidence="2" key="1">
    <citation type="journal article" date="2016" name="Nature">
        <title>The genome of the seagrass Zostera marina reveals angiosperm adaptation to the sea.</title>
        <authorList>
            <person name="Olsen J.L."/>
            <person name="Rouze P."/>
            <person name="Verhelst B."/>
            <person name="Lin Y.-C."/>
            <person name="Bayer T."/>
            <person name="Collen J."/>
            <person name="Dattolo E."/>
            <person name="De Paoli E."/>
            <person name="Dittami S."/>
            <person name="Maumus F."/>
            <person name="Michel G."/>
            <person name="Kersting A."/>
            <person name="Lauritano C."/>
            <person name="Lohaus R."/>
            <person name="Toepel M."/>
            <person name="Tonon T."/>
            <person name="Vanneste K."/>
            <person name="Amirebrahimi M."/>
            <person name="Brakel J."/>
            <person name="Bostroem C."/>
            <person name="Chovatia M."/>
            <person name="Grimwood J."/>
            <person name="Jenkins J.W."/>
            <person name="Jueterbock A."/>
            <person name="Mraz A."/>
            <person name="Stam W.T."/>
            <person name="Tice H."/>
            <person name="Bornberg-Bauer E."/>
            <person name="Green P.J."/>
            <person name="Pearson G.A."/>
            <person name="Procaccini G."/>
            <person name="Duarte C.M."/>
            <person name="Schmutz J."/>
            <person name="Reusch T.B.H."/>
            <person name="Van de Peer Y."/>
        </authorList>
    </citation>
    <scope>NUCLEOTIDE SEQUENCE [LARGE SCALE GENOMIC DNA]</scope>
    <source>
        <strain evidence="2">cv. Finnish</strain>
    </source>
</reference>
<gene>
    <name evidence="1" type="ORF">ZOSMA_77G00340</name>
</gene>
<dbReference type="AlphaFoldDB" id="A0A0K9NQW9"/>
<organism evidence="1 2">
    <name type="scientific">Zostera marina</name>
    <name type="common">Eelgrass</name>
    <dbReference type="NCBI Taxonomy" id="29655"/>
    <lineage>
        <taxon>Eukaryota</taxon>
        <taxon>Viridiplantae</taxon>
        <taxon>Streptophyta</taxon>
        <taxon>Embryophyta</taxon>
        <taxon>Tracheophyta</taxon>
        <taxon>Spermatophyta</taxon>
        <taxon>Magnoliopsida</taxon>
        <taxon>Liliopsida</taxon>
        <taxon>Zosteraceae</taxon>
        <taxon>Zostera</taxon>
    </lineage>
</organism>
<dbReference type="Gene3D" id="2.30.240.10">
    <property type="entry name" value="At5g01610-like"/>
    <property type="match status" value="1"/>
</dbReference>
<accession>A0A0K9NQW9</accession>
<dbReference type="InterPro" id="IPR036758">
    <property type="entry name" value="At5g01610-like"/>
</dbReference>
<protein>
    <recommendedName>
        <fullName evidence="3">DUF538 family protein</fullName>
    </recommendedName>
</protein>
<name>A0A0K9NQW9_ZOSMR</name>
<dbReference type="Pfam" id="PF04398">
    <property type="entry name" value="DUF538"/>
    <property type="match status" value="1"/>
</dbReference>
<keyword evidence="2" id="KW-1185">Reference proteome</keyword>
<dbReference type="Proteomes" id="UP000036987">
    <property type="component" value="Unassembled WGS sequence"/>
</dbReference>
<dbReference type="PANTHER" id="PTHR31676:SF20">
    <property type="entry name" value="T19F6.7 PROTEIN"/>
    <property type="match status" value="1"/>
</dbReference>
<dbReference type="InterPro" id="IPR007493">
    <property type="entry name" value="DUF538"/>
</dbReference>
<evidence type="ECO:0000313" key="1">
    <source>
        <dbReference type="EMBL" id="KMZ58375.1"/>
    </source>
</evidence>
<dbReference type="EMBL" id="LFYR01001945">
    <property type="protein sequence ID" value="KMZ58375.1"/>
    <property type="molecule type" value="Genomic_DNA"/>
</dbReference>
<dbReference type="SUPFAM" id="SSF141562">
    <property type="entry name" value="At5g01610-like"/>
    <property type="match status" value="1"/>
</dbReference>
<evidence type="ECO:0000313" key="2">
    <source>
        <dbReference type="Proteomes" id="UP000036987"/>
    </source>
</evidence>
<dbReference type="OrthoDB" id="1901319at2759"/>